<reference evidence="1" key="2">
    <citation type="submission" date="2023-06" db="EMBL/GenBank/DDBJ databases">
        <authorList>
            <consortium name="Lawrence Berkeley National Laboratory"/>
            <person name="Haridas S."/>
            <person name="Hensen N."/>
            <person name="Bonometti L."/>
            <person name="Westerberg I."/>
            <person name="Brannstrom I.O."/>
            <person name="Guillou S."/>
            <person name="Cros-Aarteil S."/>
            <person name="Calhoun S."/>
            <person name="Kuo A."/>
            <person name="Mondo S."/>
            <person name="Pangilinan J."/>
            <person name="Riley R."/>
            <person name="Labutti K."/>
            <person name="Andreopoulos B."/>
            <person name="Lipzen A."/>
            <person name="Chen C."/>
            <person name="Yanf M."/>
            <person name="Daum C."/>
            <person name="Ng V."/>
            <person name="Clum A."/>
            <person name="Steindorff A."/>
            <person name="Ohm R."/>
            <person name="Martin F."/>
            <person name="Silar P."/>
            <person name="Natvig D."/>
            <person name="Lalanne C."/>
            <person name="Gautier V."/>
            <person name="Ament-Velasquez S.L."/>
            <person name="Kruys A."/>
            <person name="Hutchinson M.I."/>
            <person name="Powell A.J."/>
            <person name="Barry K."/>
            <person name="Miller A.N."/>
            <person name="Grigoriev I.V."/>
            <person name="Debuchy R."/>
            <person name="Gladieux P."/>
            <person name="Thoren M.H."/>
            <person name="Johannesson H."/>
        </authorList>
    </citation>
    <scope>NUCLEOTIDE SEQUENCE</scope>
    <source>
        <strain evidence="1">CBS 958.72</strain>
    </source>
</reference>
<accession>A0AAE0TXN3</accession>
<protein>
    <submittedName>
        <fullName evidence="1">Uncharacterized protein</fullName>
    </submittedName>
</protein>
<gene>
    <name evidence="1" type="ORF">B0T24DRAFT_43354</name>
</gene>
<dbReference type="AlphaFoldDB" id="A0AAE0TXN3"/>
<keyword evidence="2" id="KW-1185">Reference proteome</keyword>
<dbReference type="EMBL" id="JAULSN010000001">
    <property type="protein sequence ID" value="KAK3383287.1"/>
    <property type="molecule type" value="Genomic_DNA"/>
</dbReference>
<sequence>MQVGDRTLPLPRHECKTGKVVQNHGARGIVRLYKPQKLQHARGAGGQRAAGSGQILVFREDETKQRWIALIVIFVLIVSACEPTTTRRHEERHQRLADRPPMMRGDAMLDSARRNLSVSSPVLDETLSITSLGPRTLWRPRQGLNNAGERPERPGG</sequence>
<evidence type="ECO:0000313" key="1">
    <source>
        <dbReference type="EMBL" id="KAK3383287.1"/>
    </source>
</evidence>
<comment type="caution">
    <text evidence="1">The sequence shown here is derived from an EMBL/GenBank/DDBJ whole genome shotgun (WGS) entry which is preliminary data.</text>
</comment>
<dbReference type="Proteomes" id="UP001287356">
    <property type="component" value="Unassembled WGS sequence"/>
</dbReference>
<proteinExistence type="predicted"/>
<evidence type="ECO:0000313" key="2">
    <source>
        <dbReference type="Proteomes" id="UP001287356"/>
    </source>
</evidence>
<organism evidence="1 2">
    <name type="scientific">Lasiosphaeria ovina</name>
    <dbReference type="NCBI Taxonomy" id="92902"/>
    <lineage>
        <taxon>Eukaryota</taxon>
        <taxon>Fungi</taxon>
        <taxon>Dikarya</taxon>
        <taxon>Ascomycota</taxon>
        <taxon>Pezizomycotina</taxon>
        <taxon>Sordariomycetes</taxon>
        <taxon>Sordariomycetidae</taxon>
        <taxon>Sordariales</taxon>
        <taxon>Lasiosphaeriaceae</taxon>
        <taxon>Lasiosphaeria</taxon>
    </lineage>
</organism>
<name>A0AAE0TXN3_9PEZI</name>
<reference evidence="1" key="1">
    <citation type="journal article" date="2023" name="Mol. Phylogenet. Evol.">
        <title>Genome-scale phylogeny and comparative genomics of the fungal order Sordariales.</title>
        <authorList>
            <person name="Hensen N."/>
            <person name="Bonometti L."/>
            <person name="Westerberg I."/>
            <person name="Brannstrom I.O."/>
            <person name="Guillou S."/>
            <person name="Cros-Aarteil S."/>
            <person name="Calhoun S."/>
            <person name="Haridas S."/>
            <person name="Kuo A."/>
            <person name="Mondo S."/>
            <person name="Pangilinan J."/>
            <person name="Riley R."/>
            <person name="LaButti K."/>
            <person name="Andreopoulos B."/>
            <person name="Lipzen A."/>
            <person name="Chen C."/>
            <person name="Yan M."/>
            <person name="Daum C."/>
            <person name="Ng V."/>
            <person name="Clum A."/>
            <person name="Steindorff A."/>
            <person name="Ohm R.A."/>
            <person name="Martin F."/>
            <person name="Silar P."/>
            <person name="Natvig D.O."/>
            <person name="Lalanne C."/>
            <person name="Gautier V."/>
            <person name="Ament-Velasquez S.L."/>
            <person name="Kruys A."/>
            <person name="Hutchinson M.I."/>
            <person name="Powell A.J."/>
            <person name="Barry K."/>
            <person name="Miller A.N."/>
            <person name="Grigoriev I.V."/>
            <person name="Debuchy R."/>
            <person name="Gladieux P."/>
            <person name="Hiltunen Thoren M."/>
            <person name="Johannesson H."/>
        </authorList>
    </citation>
    <scope>NUCLEOTIDE SEQUENCE</scope>
    <source>
        <strain evidence="1">CBS 958.72</strain>
    </source>
</reference>